<dbReference type="Pfam" id="PF00015">
    <property type="entry name" value="MCPsignal"/>
    <property type="match status" value="1"/>
</dbReference>
<dbReference type="SMART" id="SM00304">
    <property type="entry name" value="HAMP"/>
    <property type="match status" value="2"/>
</dbReference>
<name>A0A557R5H1_9RHOO</name>
<evidence type="ECO:0000256" key="4">
    <source>
        <dbReference type="PROSITE-ProRule" id="PRU00284"/>
    </source>
</evidence>
<dbReference type="GO" id="GO:0016020">
    <property type="term" value="C:membrane"/>
    <property type="evidence" value="ECO:0007669"/>
    <property type="project" value="UniProtKB-SubCell"/>
</dbReference>
<comment type="caution">
    <text evidence="8">The sequence shown here is derived from an EMBL/GenBank/DDBJ whole genome shotgun (WGS) entry which is preliminary data.</text>
</comment>
<dbReference type="PANTHER" id="PTHR32089">
    <property type="entry name" value="METHYL-ACCEPTING CHEMOTAXIS PROTEIN MCPB"/>
    <property type="match status" value="1"/>
</dbReference>
<dbReference type="InterPro" id="IPR004089">
    <property type="entry name" value="MCPsignal_dom"/>
</dbReference>
<accession>A0A557R5H1</accession>
<dbReference type="AlphaFoldDB" id="A0A557R5H1"/>
<keyword evidence="2 4" id="KW-0807">Transducer</keyword>
<reference evidence="8 9" key="1">
    <citation type="submission" date="2019-07" db="EMBL/GenBank/DDBJ databases">
        <title>The pathways for chlorine oxyanion respiration interact through the shared metabolite chlorate.</title>
        <authorList>
            <person name="Barnum T.P."/>
            <person name="Cheng Y."/>
            <person name="Hill K.A."/>
            <person name="Lucas L.N."/>
            <person name="Carlson H.K."/>
            <person name="Coates J.D."/>
        </authorList>
    </citation>
    <scope>NUCLEOTIDE SEQUENCE [LARGE SCALE GENOMIC DNA]</scope>
    <source>
        <strain evidence="8 9">SFB-1</strain>
    </source>
</reference>
<dbReference type="PANTHER" id="PTHR32089:SF112">
    <property type="entry name" value="LYSOZYME-LIKE PROTEIN-RELATED"/>
    <property type="match status" value="1"/>
</dbReference>
<dbReference type="Proteomes" id="UP000318349">
    <property type="component" value="Unassembled WGS sequence"/>
</dbReference>
<dbReference type="GO" id="GO:0007165">
    <property type="term" value="P:signal transduction"/>
    <property type="evidence" value="ECO:0007669"/>
    <property type="project" value="UniProtKB-KW"/>
</dbReference>
<evidence type="ECO:0000313" key="9">
    <source>
        <dbReference type="Proteomes" id="UP000318349"/>
    </source>
</evidence>
<organism evidence="8 9">
    <name type="scientific">Denitromonas halophila</name>
    <dbReference type="NCBI Taxonomy" id="1629404"/>
    <lineage>
        <taxon>Bacteria</taxon>
        <taxon>Pseudomonadati</taxon>
        <taxon>Pseudomonadota</taxon>
        <taxon>Betaproteobacteria</taxon>
        <taxon>Rhodocyclales</taxon>
        <taxon>Zoogloeaceae</taxon>
        <taxon>Denitromonas</taxon>
    </lineage>
</organism>
<gene>
    <name evidence="8" type="ORF">FHP89_04995</name>
</gene>
<keyword evidence="5" id="KW-0472">Membrane</keyword>
<dbReference type="SUPFAM" id="SSF58104">
    <property type="entry name" value="Methyl-accepting chemotaxis protein (MCP) signaling domain"/>
    <property type="match status" value="1"/>
</dbReference>
<dbReference type="InterPro" id="IPR003660">
    <property type="entry name" value="HAMP_dom"/>
</dbReference>
<feature type="transmembrane region" description="Helical" evidence="5">
    <location>
        <begin position="9"/>
        <end position="31"/>
    </location>
</feature>
<dbReference type="Pfam" id="PF00672">
    <property type="entry name" value="HAMP"/>
    <property type="match status" value="1"/>
</dbReference>
<dbReference type="SMART" id="SM00283">
    <property type="entry name" value="MA"/>
    <property type="match status" value="1"/>
</dbReference>
<dbReference type="PROSITE" id="PS50111">
    <property type="entry name" value="CHEMOTAXIS_TRANSDUC_2"/>
    <property type="match status" value="1"/>
</dbReference>
<evidence type="ECO:0000256" key="2">
    <source>
        <dbReference type="ARBA" id="ARBA00023224"/>
    </source>
</evidence>
<dbReference type="GO" id="GO:0006935">
    <property type="term" value="P:chemotaxis"/>
    <property type="evidence" value="ECO:0007669"/>
    <property type="project" value="UniProtKB-ARBA"/>
</dbReference>
<feature type="transmembrane region" description="Helical" evidence="5">
    <location>
        <begin position="190"/>
        <end position="208"/>
    </location>
</feature>
<feature type="domain" description="HAMP" evidence="7">
    <location>
        <begin position="210"/>
        <end position="264"/>
    </location>
</feature>
<dbReference type="PROSITE" id="PS50885">
    <property type="entry name" value="HAMP"/>
    <property type="match status" value="1"/>
</dbReference>
<keyword evidence="5" id="KW-1133">Transmembrane helix</keyword>
<evidence type="ECO:0000313" key="8">
    <source>
        <dbReference type="EMBL" id="TVO78549.1"/>
    </source>
</evidence>
<dbReference type="CDD" id="cd06225">
    <property type="entry name" value="HAMP"/>
    <property type="match status" value="1"/>
</dbReference>
<evidence type="ECO:0000256" key="5">
    <source>
        <dbReference type="SAM" id="Phobius"/>
    </source>
</evidence>
<evidence type="ECO:0000259" key="6">
    <source>
        <dbReference type="PROSITE" id="PS50111"/>
    </source>
</evidence>
<evidence type="ECO:0000256" key="3">
    <source>
        <dbReference type="ARBA" id="ARBA00029447"/>
    </source>
</evidence>
<dbReference type="EMBL" id="VMNI01000005">
    <property type="protein sequence ID" value="TVO78549.1"/>
    <property type="molecule type" value="Genomic_DNA"/>
</dbReference>
<comment type="subcellular location">
    <subcellularLocation>
        <location evidence="1">Membrane</location>
    </subcellularLocation>
</comment>
<dbReference type="Gene3D" id="1.10.287.950">
    <property type="entry name" value="Methyl-accepting chemotaxis protein"/>
    <property type="match status" value="1"/>
</dbReference>
<dbReference type="Gene3D" id="3.30.450.290">
    <property type="match status" value="1"/>
</dbReference>
<evidence type="ECO:0000256" key="1">
    <source>
        <dbReference type="ARBA" id="ARBA00004370"/>
    </source>
</evidence>
<proteinExistence type="inferred from homology"/>
<protein>
    <submittedName>
        <fullName evidence="8">HAMP domain-containing protein</fullName>
    </submittedName>
</protein>
<dbReference type="FunFam" id="1.10.287.950:FF:000001">
    <property type="entry name" value="Methyl-accepting chemotaxis sensory transducer"/>
    <property type="match status" value="1"/>
</dbReference>
<evidence type="ECO:0000259" key="7">
    <source>
        <dbReference type="PROSITE" id="PS50885"/>
    </source>
</evidence>
<keyword evidence="5" id="KW-0812">Transmembrane</keyword>
<feature type="domain" description="Methyl-accepting transducer" evidence="6">
    <location>
        <begin position="269"/>
        <end position="505"/>
    </location>
</feature>
<comment type="similarity">
    <text evidence="3">Belongs to the methyl-accepting chemotaxis (MCP) protein family.</text>
</comment>
<sequence>MRSLSDTPIWLRLTAVIWVMLMFAFGGLIAWETQVNRETAVDQARAFALSVHDMTMASLTGMMITGTVGQRDVFLDQVKELSSVRGLRVIRGEAVRAQFGAGSAGESTGLDALEQAAMRQGRAQFEVQNSGEAGQALRVVVPALASTNYLGKNCISCHVVPEGTPLGAVSMRISLDEVDAAVSSFRNKSILFAALVSVPLMLCVFLFIRRFVTTPLAHMSAGLEEIAAGGGDLTRRLTVERQDEIGRTARSFNRMLGTVGDLVRQVSTSAGEVARAAREVSTGARQVAGGSHQQRVQTDAAATAVEGLMENIAHIAGSAEAVRARSHESLERSQAGQKSLTRLIGEVTEVESAVSEMADTVEAFVASTAAISHMTQEVREIADQTNLLALNAAIEAARAGEQGRGFAVVADEVRKLAEKSARSAGEIDAITRTLSTQSGSVKRSLSSGMDRLATSRAVAQEVASGLDAANASVAEVRGGLDQIAQTTDDQRTASQSVTDSIEAIAEMARKNDAAVSQTVSSAEQMEALAGELQGAVSRFTV</sequence>